<organism evidence="4 5">
    <name type="scientific">Desmophyllum pertusum</name>
    <dbReference type="NCBI Taxonomy" id="174260"/>
    <lineage>
        <taxon>Eukaryota</taxon>
        <taxon>Metazoa</taxon>
        <taxon>Cnidaria</taxon>
        <taxon>Anthozoa</taxon>
        <taxon>Hexacorallia</taxon>
        <taxon>Scleractinia</taxon>
        <taxon>Caryophylliina</taxon>
        <taxon>Caryophylliidae</taxon>
        <taxon>Desmophyllum</taxon>
    </lineage>
</organism>
<sequence length="962" mass="109076">STLHGVTDDQKRWVVFGIALSKVLVTQIRPFVEQEVQKEYARLSASHSIHTQSTSGRLKHWPTFLKYENINGNDTLPRLPGGRYDYSKFDCRVTSHVDFAKLYVENHMAKFNAFDEHCDASAVLALLGKVPVFSYVVQSAAGDVRQARNAWAHCVFSDWNPVNYQQRFVEMENLAKALGLTAAVEKDLLGELKDWETKGTILCMNATVDPDLLKLVQQHVNTLRTDVDQLTFEVQEDRERVSRALNDISTSLDELEARMASMQCEIEVMKQEQSSLTNKVDALQTDVETQQEDVNLLIKSQQEDVKLLIKSQQEDVKLLKSQQEDVKLLKSQQEDVQQRVAHVEDQLSSAFLQENREDGSYEGSANVVSQQYHSNVSRLPVLKLTSHFLPSVTIQIQDSGFFDDFGAWFRDPGDSRAYVLLGDPGVGKSVLAAVLAQRTRGAGHLGAAYFCRHNDGTRNDPRYLLGTIASQLCDCNTQYKAIVGGEGGVKMLSNSKLRVRELFTKLLQEPLSKCPPSHQRKLVIIDALDETEYESREDFLDLIMHRFPLLPEWLVFFITSRPEDTVQFRLKKYNPCVKICAGNSVRHNFYHQHEQDIQTFLKKRIDFSSLPYSVDDISKTCHGLFLYAYYIVEELKLSVDSGKKLNPLSDLFPGDIDDFFQQNFERVYEQVEQDIFKKLFGCAIMAPSPLPVSIISYILKRENSDRKEQQVIDAVSQFVVLRTSDHTLTFLHNLIPAWLTDKNKSSRKLFIDKKIAGEYLKNVFVEILSAVVDEPPSTSTSIDADLVAYVSRFAVRLLCPFGGKDSLKTVFSCLTSYHFMERRMLSRRIEIYHLLEDFKLAAGCLPVEEKEKQEILQEISFTLESNVLVLLECPHLLHSCIRNASKAVRETVLIPHVSAPWLNVYAFPDAEIGHMHCFATSSDKKTVAGAKGRSLLFFDASTAETVRGPFEICGDTIVKLTS</sequence>
<feature type="domain" description="NACHT" evidence="3">
    <location>
        <begin position="416"/>
        <end position="562"/>
    </location>
</feature>
<feature type="non-terminal residue" evidence="4">
    <location>
        <position position="962"/>
    </location>
</feature>
<dbReference type="PANTHER" id="PTHR10039:SF14">
    <property type="entry name" value="NACHT DOMAIN-CONTAINING PROTEIN"/>
    <property type="match status" value="1"/>
</dbReference>
<dbReference type="EMBL" id="MU827783">
    <property type="protein sequence ID" value="KAJ7336075.1"/>
    <property type="molecule type" value="Genomic_DNA"/>
</dbReference>
<dbReference type="OrthoDB" id="5988599at2759"/>
<keyword evidence="1" id="KW-0677">Repeat</keyword>
<keyword evidence="5" id="KW-1185">Reference proteome</keyword>
<protein>
    <recommendedName>
        <fullName evidence="3">NACHT domain-containing protein</fullName>
    </recommendedName>
</protein>
<dbReference type="Pfam" id="PF24883">
    <property type="entry name" value="NPHP3_N"/>
    <property type="match status" value="1"/>
</dbReference>
<dbReference type="Gene3D" id="3.40.50.300">
    <property type="entry name" value="P-loop containing nucleotide triphosphate hydrolases"/>
    <property type="match status" value="1"/>
</dbReference>
<accession>A0A9X0CF10</accession>
<dbReference type="InterPro" id="IPR056884">
    <property type="entry name" value="NPHP3-like_N"/>
</dbReference>
<proteinExistence type="predicted"/>
<dbReference type="InterPro" id="IPR027417">
    <property type="entry name" value="P-loop_NTPase"/>
</dbReference>
<dbReference type="PANTHER" id="PTHR10039">
    <property type="entry name" value="AMELOGENIN"/>
    <property type="match status" value="1"/>
</dbReference>
<name>A0A9X0CF10_9CNID</name>
<dbReference type="SUPFAM" id="SSF52540">
    <property type="entry name" value="P-loop containing nucleoside triphosphate hydrolases"/>
    <property type="match status" value="1"/>
</dbReference>
<feature type="coiled-coil region" evidence="2">
    <location>
        <begin position="319"/>
        <end position="346"/>
    </location>
</feature>
<evidence type="ECO:0000256" key="1">
    <source>
        <dbReference type="ARBA" id="ARBA00022737"/>
    </source>
</evidence>
<dbReference type="PROSITE" id="PS50837">
    <property type="entry name" value="NACHT"/>
    <property type="match status" value="1"/>
</dbReference>
<reference evidence="4" key="1">
    <citation type="submission" date="2023-01" db="EMBL/GenBank/DDBJ databases">
        <title>Genome assembly of the deep-sea coral Lophelia pertusa.</title>
        <authorList>
            <person name="Herrera S."/>
            <person name="Cordes E."/>
        </authorList>
    </citation>
    <scope>NUCLEOTIDE SEQUENCE</scope>
    <source>
        <strain evidence="4">USNM1676648</strain>
        <tissue evidence="4">Polyp</tissue>
    </source>
</reference>
<dbReference type="InterPro" id="IPR007111">
    <property type="entry name" value="NACHT_NTPase"/>
</dbReference>
<comment type="caution">
    <text evidence="4">The sequence shown here is derived from an EMBL/GenBank/DDBJ whole genome shotgun (WGS) entry which is preliminary data.</text>
</comment>
<dbReference type="Proteomes" id="UP001163046">
    <property type="component" value="Unassembled WGS sequence"/>
</dbReference>
<evidence type="ECO:0000256" key="2">
    <source>
        <dbReference type="SAM" id="Coils"/>
    </source>
</evidence>
<evidence type="ECO:0000313" key="4">
    <source>
        <dbReference type="EMBL" id="KAJ7336075.1"/>
    </source>
</evidence>
<gene>
    <name evidence="4" type="ORF">OS493_013454</name>
</gene>
<dbReference type="AlphaFoldDB" id="A0A9X0CF10"/>
<feature type="coiled-coil region" evidence="2">
    <location>
        <begin position="238"/>
        <end position="293"/>
    </location>
</feature>
<evidence type="ECO:0000259" key="3">
    <source>
        <dbReference type="PROSITE" id="PS50837"/>
    </source>
</evidence>
<keyword evidence="2" id="KW-0175">Coiled coil</keyword>
<evidence type="ECO:0000313" key="5">
    <source>
        <dbReference type="Proteomes" id="UP001163046"/>
    </source>
</evidence>